<accession>A0A8E2DW50</accession>
<dbReference type="OrthoDB" id="5369347at2759"/>
<dbReference type="AlphaFoldDB" id="A0A8E2DW50"/>
<name>A0A8E2DW50_9PEZI</name>
<proteinExistence type="predicted"/>
<sequence>FYTLIKTLFNTLKVYVFSNKSLKNLTLDSKYKGGGIIFSKAMCKFKYLYGKRQAYTNLINNWWKLYGVREEHRIFLIIINKIYRQ</sequence>
<feature type="non-terminal residue" evidence="1">
    <location>
        <position position="85"/>
    </location>
</feature>
<gene>
    <name evidence="1" type="ORF">K432DRAFT_316169</name>
</gene>
<dbReference type="EMBL" id="KV748010">
    <property type="protein sequence ID" value="OCK72641.1"/>
    <property type="molecule type" value="Genomic_DNA"/>
</dbReference>
<reference evidence="1 2" key="1">
    <citation type="journal article" date="2016" name="Nat. Commun.">
        <title>Ectomycorrhizal ecology is imprinted in the genome of the dominant symbiotic fungus Cenococcum geophilum.</title>
        <authorList>
            <consortium name="DOE Joint Genome Institute"/>
            <person name="Peter M."/>
            <person name="Kohler A."/>
            <person name="Ohm R.A."/>
            <person name="Kuo A."/>
            <person name="Krutzmann J."/>
            <person name="Morin E."/>
            <person name="Arend M."/>
            <person name="Barry K.W."/>
            <person name="Binder M."/>
            <person name="Choi C."/>
            <person name="Clum A."/>
            <person name="Copeland A."/>
            <person name="Grisel N."/>
            <person name="Haridas S."/>
            <person name="Kipfer T."/>
            <person name="LaButti K."/>
            <person name="Lindquist E."/>
            <person name="Lipzen A."/>
            <person name="Maire R."/>
            <person name="Meier B."/>
            <person name="Mihaltcheva S."/>
            <person name="Molinier V."/>
            <person name="Murat C."/>
            <person name="Poggeler S."/>
            <person name="Quandt C.A."/>
            <person name="Sperisen C."/>
            <person name="Tritt A."/>
            <person name="Tisserant E."/>
            <person name="Crous P.W."/>
            <person name="Henrissat B."/>
            <person name="Nehls U."/>
            <person name="Egli S."/>
            <person name="Spatafora J.W."/>
            <person name="Grigoriev I.V."/>
            <person name="Martin F.M."/>
        </authorList>
    </citation>
    <scope>NUCLEOTIDE SEQUENCE [LARGE SCALE GENOMIC DNA]</scope>
    <source>
        <strain evidence="1 2">CBS 459.81</strain>
    </source>
</reference>
<dbReference type="Proteomes" id="UP000250266">
    <property type="component" value="Unassembled WGS sequence"/>
</dbReference>
<organism evidence="1 2">
    <name type="scientific">Lepidopterella palustris CBS 459.81</name>
    <dbReference type="NCBI Taxonomy" id="1314670"/>
    <lineage>
        <taxon>Eukaryota</taxon>
        <taxon>Fungi</taxon>
        <taxon>Dikarya</taxon>
        <taxon>Ascomycota</taxon>
        <taxon>Pezizomycotina</taxon>
        <taxon>Dothideomycetes</taxon>
        <taxon>Pleosporomycetidae</taxon>
        <taxon>Mytilinidiales</taxon>
        <taxon>Argynnaceae</taxon>
        <taxon>Lepidopterella</taxon>
    </lineage>
</organism>
<keyword evidence="2" id="KW-1185">Reference proteome</keyword>
<evidence type="ECO:0000313" key="2">
    <source>
        <dbReference type="Proteomes" id="UP000250266"/>
    </source>
</evidence>
<protein>
    <submittedName>
        <fullName evidence="1">Uncharacterized protein</fullName>
    </submittedName>
</protein>
<evidence type="ECO:0000313" key="1">
    <source>
        <dbReference type="EMBL" id="OCK72641.1"/>
    </source>
</evidence>